<accession>A0A2U3MZG5</accession>
<dbReference type="RefSeq" id="WP_171334464.1">
    <property type="nucleotide sequence ID" value="NZ_OOGT01000083.1"/>
</dbReference>
<evidence type="ECO:0000259" key="7">
    <source>
        <dbReference type="Pfam" id="PF00345"/>
    </source>
</evidence>
<feature type="domain" description="Pili assembly chaperone C-terminal" evidence="8">
    <location>
        <begin position="175"/>
        <end position="237"/>
    </location>
</feature>
<proteinExistence type="inferred from homology"/>
<evidence type="ECO:0000256" key="6">
    <source>
        <dbReference type="SAM" id="SignalP"/>
    </source>
</evidence>
<evidence type="ECO:0000256" key="1">
    <source>
        <dbReference type="ARBA" id="ARBA00004418"/>
    </source>
</evidence>
<dbReference type="InParanoid" id="A0A2U3MZG5"/>
<keyword evidence="4" id="KW-0574">Periplasm</keyword>
<comment type="subcellular location">
    <subcellularLocation>
        <location evidence="1">Periplasm</location>
    </subcellularLocation>
</comment>
<dbReference type="Gene3D" id="2.60.40.10">
    <property type="entry name" value="Immunoglobulins"/>
    <property type="match status" value="2"/>
</dbReference>
<feature type="domain" description="Pili assembly chaperone N-terminal" evidence="7">
    <location>
        <begin position="25"/>
        <end position="149"/>
    </location>
</feature>
<dbReference type="Proteomes" id="UP000245974">
    <property type="component" value="Unassembled WGS sequence"/>
</dbReference>
<dbReference type="PANTHER" id="PTHR30251:SF25">
    <property type="entry name" value="FIMBRIAE CHAPARONE"/>
    <property type="match status" value="1"/>
</dbReference>
<evidence type="ECO:0000256" key="2">
    <source>
        <dbReference type="ARBA" id="ARBA00007399"/>
    </source>
</evidence>
<name>A0A2U3MZG5_9GAMM</name>
<reference evidence="10" key="1">
    <citation type="submission" date="2018-03" db="EMBL/GenBank/DDBJ databases">
        <authorList>
            <person name="Blom J."/>
        </authorList>
    </citation>
    <scope>NUCLEOTIDE SEQUENCE [LARGE SCALE GENOMIC DNA]</scope>
    <source>
        <strain evidence="10">KPC-SM-21</strain>
    </source>
</reference>
<dbReference type="InterPro" id="IPR016147">
    <property type="entry name" value="Pili_assmbl_chaperone_N"/>
</dbReference>
<dbReference type="InterPro" id="IPR036316">
    <property type="entry name" value="Pili_assmbl_chap_C_dom_sf"/>
</dbReference>
<dbReference type="EMBL" id="OOGT01000083">
    <property type="protein sequence ID" value="SPL70808.1"/>
    <property type="molecule type" value="Genomic_DNA"/>
</dbReference>
<dbReference type="AlphaFoldDB" id="A0A2U3MZG5"/>
<dbReference type="PRINTS" id="PR00969">
    <property type="entry name" value="CHAPERONPILI"/>
</dbReference>
<evidence type="ECO:0000256" key="4">
    <source>
        <dbReference type="ARBA" id="ARBA00022764"/>
    </source>
</evidence>
<dbReference type="GO" id="GO:0030288">
    <property type="term" value="C:outer membrane-bounded periplasmic space"/>
    <property type="evidence" value="ECO:0007669"/>
    <property type="project" value="InterPro"/>
</dbReference>
<dbReference type="PANTHER" id="PTHR30251">
    <property type="entry name" value="PILUS ASSEMBLY CHAPERONE"/>
    <property type="match status" value="1"/>
</dbReference>
<dbReference type="InterPro" id="IPR001829">
    <property type="entry name" value="Pili_assmbl_chaperone_bac"/>
</dbReference>
<gene>
    <name evidence="9" type="primary">ecpD_1</name>
    <name evidence="9" type="ORF">KPC_1986</name>
</gene>
<dbReference type="Pfam" id="PF02753">
    <property type="entry name" value="PapD_C"/>
    <property type="match status" value="1"/>
</dbReference>
<evidence type="ECO:0000256" key="5">
    <source>
        <dbReference type="ARBA" id="ARBA00023186"/>
    </source>
</evidence>
<evidence type="ECO:0000259" key="8">
    <source>
        <dbReference type="Pfam" id="PF02753"/>
    </source>
</evidence>
<organism evidence="9 10">
    <name type="scientific">Acinetobacter stercoris</name>
    <dbReference type="NCBI Taxonomy" id="2126983"/>
    <lineage>
        <taxon>Bacteria</taxon>
        <taxon>Pseudomonadati</taxon>
        <taxon>Pseudomonadota</taxon>
        <taxon>Gammaproteobacteria</taxon>
        <taxon>Moraxellales</taxon>
        <taxon>Moraxellaceae</taxon>
        <taxon>Acinetobacter</taxon>
    </lineage>
</organism>
<protein>
    <submittedName>
        <fullName evidence="9">Chaperone protein EcpD</fullName>
    </submittedName>
</protein>
<sequence>MKFSIPKLLLVSSLFFAHSIPTMAGIVMTGTRVIFPAQNTEKTIQLQNKENQPYLVQVWLDSGDQNSTPENTRSPFLANPQIFKINPNQGQIVRIIFTGDKTQLPQDRESLFFLNFSEIPAIKNQDTDSNKLMVVFKNRLKVLYRPTNLPDSSSNISKHLSASLKQQANRKVIELKNDSAYYANILSVNIKDTNSSQQSFSNKTIAPFSTMQWEVKPSTSSSSQIQIDLVNDYGATVSFNLPLSNP</sequence>
<evidence type="ECO:0000313" key="10">
    <source>
        <dbReference type="Proteomes" id="UP000245974"/>
    </source>
</evidence>
<dbReference type="GO" id="GO:0071555">
    <property type="term" value="P:cell wall organization"/>
    <property type="evidence" value="ECO:0007669"/>
    <property type="project" value="InterPro"/>
</dbReference>
<keyword evidence="3 6" id="KW-0732">Signal</keyword>
<dbReference type="InterPro" id="IPR013783">
    <property type="entry name" value="Ig-like_fold"/>
</dbReference>
<comment type="similarity">
    <text evidence="2">Belongs to the periplasmic pilus chaperone family.</text>
</comment>
<feature type="signal peptide" evidence="6">
    <location>
        <begin position="1"/>
        <end position="24"/>
    </location>
</feature>
<dbReference type="InterPro" id="IPR050643">
    <property type="entry name" value="Periplasmic_pilus_chap"/>
</dbReference>
<evidence type="ECO:0000313" key="9">
    <source>
        <dbReference type="EMBL" id="SPL70808.1"/>
    </source>
</evidence>
<dbReference type="InterPro" id="IPR016148">
    <property type="entry name" value="Pili_assmbl_chaperone_C"/>
</dbReference>
<evidence type="ECO:0000256" key="3">
    <source>
        <dbReference type="ARBA" id="ARBA00022729"/>
    </source>
</evidence>
<dbReference type="SUPFAM" id="SSF49354">
    <property type="entry name" value="PapD-like"/>
    <property type="match status" value="1"/>
</dbReference>
<dbReference type="Pfam" id="PF00345">
    <property type="entry name" value="PapD_N"/>
    <property type="match status" value="1"/>
</dbReference>
<dbReference type="SUPFAM" id="SSF49584">
    <property type="entry name" value="Periplasmic chaperone C-domain"/>
    <property type="match status" value="1"/>
</dbReference>
<keyword evidence="10" id="KW-1185">Reference proteome</keyword>
<dbReference type="InterPro" id="IPR008962">
    <property type="entry name" value="PapD-like_sf"/>
</dbReference>
<keyword evidence="5" id="KW-0143">Chaperone</keyword>
<feature type="chain" id="PRO_5015464698" evidence="6">
    <location>
        <begin position="25"/>
        <end position="246"/>
    </location>
</feature>